<proteinExistence type="predicted"/>
<dbReference type="PATRIC" id="fig|1391654.3.peg.10700"/>
<sequence length="267" mass="26928">MTPNGFEANVKQMVVGYSNGCGVFADGSAKCWGYNYYGQLGNGLTTDSKTPVAVTGLTDAKQLGLGYYTVCARKGDGSAYCWGYNTNGMIGDGTTTNRSTPTLAIASGVASVAPGYYHTCAAMTDGTAKCWGQNTNGEIGNGAGGSSASNVTSPATVSGIDGAGQLSGVAEVCTGYGISCARLSDGRVACWGRNNYGQLGIGSTTPSSANVPKLVGGITAATKLVCGYQHACVIDVDNQVKCWGDGQYGQIGNGGTAVATTAQLATF</sequence>
<dbReference type="KEGG" id="llu:AKJ09_10559"/>
<dbReference type="SUPFAM" id="SSF50985">
    <property type="entry name" value="RCC1/BLIP-II"/>
    <property type="match status" value="1"/>
</dbReference>
<gene>
    <name evidence="1" type="ORF">AKJ09_10559</name>
</gene>
<dbReference type="Proteomes" id="UP000064967">
    <property type="component" value="Chromosome"/>
</dbReference>
<dbReference type="AlphaFoldDB" id="A0A0K1QDP1"/>
<dbReference type="EMBL" id="CP012333">
    <property type="protein sequence ID" value="AKV03896.1"/>
    <property type="molecule type" value="Genomic_DNA"/>
</dbReference>
<dbReference type="InterPro" id="IPR051553">
    <property type="entry name" value="Ran_GTPase-activating"/>
</dbReference>
<reference evidence="1 2" key="1">
    <citation type="submission" date="2015-08" db="EMBL/GenBank/DDBJ databases">
        <authorList>
            <person name="Babu N.S."/>
            <person name="Beckwith C.J."/>
            <person name="Beseler K.G."/>
            <person name="Brison A."/>
            <person name="Carone J.V."/>
            <person name="Caskin T.P."/>
            <person name="Diamond M."/>
            <person name="Durham M.E."/>
            <person name="Foxe J.M."/>
            <person name="Go M."/>
            <person name="Henderson B.A."/>
            <person name="Jones I.B."/>
            <person name="McGettigan J.A."/>
            <person name="Micheletti S.J."/>
            <person name="Nasrallah M.E."/>
            <person name="Ortiz D."/>
            <person name="Piller C.R."/>
            <person name="Privatt S.R."/>
            <person name="Schneider S.L."/>
            <person name="Sharp S."/>
            <person name="Smith T.C."/>
            <person name="Stanton J.D."/>
            <person name="Ullery H.E."/>
            <person name="Wilson R.J."/>
            <person name="Serrano M.G."/>
            <person name="Buck G."/>
            <person name="Lee V."/>
            <person name="Wang Y."/>
            <person name="Carvalho R."/>
            <person name="Voegtly L."/>
            <person name="Shi R."/>
            <person name="Duckworth R."/>
            <person name="Johnson A."/>
            <person name="Loviza R."/>
            <person name="Walstead R."/>
            <person name="Shah Z."/>
            <person name="Kiflezghi M."/>
            <person name="Wade K."/>
            <person name="Ball S.L."/>
            <person name="Bradley K.W."/>
            <person name="Asai D.J."/>
            <person name="Bowman C.A."/>
            <person name="Russell D.A."/>
            <person name="Pope W.H."/>
            <person name="Jacobs-Sera D."/>
            <person name="Hendrix R.W."/>
            <person name="Hatfull G.F."/>
        </authorList>
    </citation>
    <scope>NUCLEOTIDE SEQUENCE [LARGE SCALE GENOMIC DNA]</scope>
    <source>
        <strain evidence="1 2">DSM 27648</strain>
    </source>
</reference>
<evidence type="ECO:0000313" key="1">
    <source>
        <dbReference type="EMBL" id="AKV03896.1"/>
    </source>
</evidence>
<evidence type="ECO:0000313" key="2">
    <source>
        <dbReference type="Proteomes" id="UP000064967"/>
    </source>
</evidence>
<organism evidence="1 2">
    <name type="scientific">Labilithrix luteola</name>
    <dbReference type="NCBI Taxonomy" id="1391654"/>
    <lineage>
        <taxon>Bacteria</taxon>
        <taxon>Pseudomonadati</taxon>
        <taxon>Myxococcota</taxon>
        <taxon>Polyangia</taxon>
        <taxon>Polyangiales</taxon>
        <taxon>Labilitrichaceae</taxon>
        <taxon>Labilithrix</taxon>
    </lineage>
</organism>
<dbReference type="InterPro" id="IPR009091">
    <property type="entry name" value="RCC1/BLIP-II"/>
</dbReference>
<dbReference type="Pfam" id="PF13540">
    <property type="entry name" value="RCC1_2"/>
    <property type="match status" value="1"/>
</dbReference>
<protein>
    <submittedName>
        <fullName evidence="1">BNR repeat domain protein</fullName>
    </submittedName>
</protein>
<accession>A0A0K1QDP1</accession>
<dbReference type="STRING" id="1391654.AKJ09_10559"/>
<dbReference type="InterPro" id="IPR000408">
    <property type="entry name" value="Reg_chr_condens"/>
</dbReference>
<dbReference type="PRINTS" id="PR00633">
    <property type="entry name" value="RCCNDNSATION"/>
</dbReference>
<name>A0A0K1QDP1_9BACT</name>
<keyword evidence="2" id="KW-1185">Reference proteome</keyword>
<dbReference type="PROSITE" id="PS50012">
    <property type="entry name" value="RCC1_3"/>
    <property type="match status" value="2"/>
</dbReference>
<dbReference type="PANTHER" id="PTHR45982">
    <property type="entry name" value="REGULATOR OF CHROMOSOME CONDENSATION"/>
    <property type="match status" value="1"/>
</dbReference>
<dbReference type="GO" id="GO:0005737">
    <property type="term" value="C:cytoplasm"/>
    <property type="evidence" value="ECO:0007669"/>
    <property type="project" value="TreeGrafter"/>
</dbReference>
<dbReference type="Pfam" id="PF00415">
    <property type="entry name" value="RCC1"/>
    <property type="match status" value="2"/>
</dbReference>
<dbReference type="PANTHER" id="PTHR45982:SF1">
    <property type="entry name" value="REGULATOR OF CHROMOSOME CONDENSATION"/>
    <property type="match status" value="1"/>
</dbReference>
<dbReference type="Gene3D" id="2.130.10.30">
    <property type="entry name" value="Regulator of chromosome condensation 1/beta-lactamase-inhibitor protein II"/>
    <property type="match status" value="1"/>
</dbReference>
<dbReference type="GO" id="GO:0005085">
    <property type="term" value="F:guanyl-nucleotide exchange factor activity"/>
    <property type="evidence" value="ECO:0007669"/>
    <property type="project" value="TreeGrafter"/>
</dbReference>